<dbReference type="SUPFAM" id="SSF53335">
    <property type="entry name" value="S-adenosyl-L-methionine-dependent methyltransferases"/>
    <property type="match status" value="1"/>
</dbReference>
<dbReference type="Proteomes" id="UP000242427">
    <property type="component" value="Unassembled WGS sequence"/>
</dbReference>
<comment type="caution">
    <text evidence="4">The sequence shown here is derived from an EMBL/GenBank/DDBJ whole genome shotgun (WGS) entry which is preliminary data.</text>
</comment>
<dbReference type="PANTHER" id="PTHR45875">
    <property type="entry name" value="METHYLTRANSFERASE N6AMT1"/>
    <property type="match status" value="1"/>
</dbReference>
<dbReference type="InterPro" id="IPR052190">
    <property type="entry name" value="Euk-Arch_PrmC-MTase"/>
</dbReference>
<dbReference type="AlphaFoldDB" id="A0A9X7JJD7"/>
<evidence type="ECO:0000313" key="4">
    <source>
        <dbReference type="EMBL" id="PSJ24843.1"/>
    </source>
</evidence>
<dbReference type="InterPro" id="IPR029063">
    <property type="entry name" value="SAM-dependent_MTases_sf"/>
</dbReference>
<dbReference type="GO" id="GO:0032259">
    <property type="term" value="P:methylation"/>
    <property type="evidence" value="ECO:0007669"/>
    <property type="project" value="UniProtKB-KW"/>
</dbReference>
<evidence type="ECO:0000256" key="2">
    <source>
        <dbReference type="ARBA" id="ARBA00022679"/>
    </source>
</evidence>
<evidence type="ECO:0000256" key="3">
    <source>
        <dbReference type="ARBA" id="ARBA00022691"/>
    </source>
</evidence>
<keyword evidence="2" id="KW-0808">Transferase</keyword>
<dbReference type="CDD" id="cd02440">
    <property type="entry name" value="AdoMet_MTases"/>
    <property type="match status" value="1"/>
</dbReference>
<accession>A0A9X7JJD7</accession>
<organism evidence="4 5">
    <name type="scientific">Streptosporangium nondiastaticum</name>
    <dbReference type="NCBI Taxonomy" id="35764"/>
    <lineage>
        <taxon>Bacteria</taxon>
        <taxon>Bacillati</taxon>
        <taxon>Actinomycetota</taxon>
        <taxon>Actinomycetes</taxon>
        <taxon>Streptosporangiales</taxon>
        <taxon>Streptosporangiaceae</taxon>
        <taxon>Streptosporangium</taxon>
    </lineage>
</organism>
<dbReference type="GO" id="GO:0008757">
    <property type="term" value="F:S-adenosylmethionine-dependent methyltransferase activity"/>
    <property type="evidence" value="ECO:0007669"/>
    <property type="project" value="TreeGrafter"/>
</dbReference>
<keyword evidence="1 4" id="KW-0489">Methyltransferase</keyword>
<proteinExistence type="predicted"/>
<evidence type="ECO:0000256" key="1">
    <source>
        <dbReference type="ARBA" id="ARBA00022603"/>
    </source>
</evidence>
<gene>
    <name evidence="4" type="ORF">B7P34_31270</name>
</gene>
<name>A0A9X7JJD7_9ACTN</name>
<reference evidence="4 5" key="1">
    <citation type="submission" date="2018-03" db="EMBL/GenBank/DDBJ databases">
        <title>Chitinolytic properties of Streptosporangium nondiastaticum TBG75A20.</title>
        <authorList>
            <person name="Gayathri V."/>
            <person name="Shiburaj S."/>
        </authorList>
    </citation>
    <scope>NUCLEOTIDE SEQUENCE [LARGE SCALE GENOMIC DNA]</scope>
    <source>
        <strain evidence="4 5">TBG75A20</strain>
    </source>
</reference>
<dbReference type="OrthoDB" id="267914at2"/>
<sequence>MTGVRDYRLSLERSRRALVREDRPAVFTMRGREWDLLPEVFAPIYSPATEITLDFLDLTERAAESAVLRNGSLLEIGSGTGVVAVAAALAGCTRVLATDINPAAVLNTERNAARHGVPDRVSGLHSDLFESLTGQEGFDTVFWHSNFVLAPPDYRPRTMHERAYVDPGYAAHRRFLQQAPDRLAPGGRVLLHFSTRGDVPALHRIADACGRRLDVVRRTVVREGRHEVEHMLMEVTPAADSVRRPEVVR</sequence>
<dbReference type="Gene3D" id="3.40.50.150">
    <property type="entry name" value="Vaccinia Virus protein VP39"/>
    <property type="match status" value="1"/>
</dbReference>
<dbReference type="EMBL" id="PXWG01000156">
    <property type="protein sequence ID" value="PSJ24843.1"/>
    <property type="molecule type" value="Genomic_DNA"/>
</dbReference>
<dbReference type="GO" id="GO:0008276">
    <property type="term" value="F:protein methyltransferase activity"/>
    <property type="evidence" value="ECO:0007669"/>
    <property type="project" value="TreeGrafter"/>
</dbReference>
<protein>
    <submittedName>
        <fullName evidence="4">Methyltransferase</fullName>
    </submittedName>
</protein>
<dbReference type="GO" id="GO:0035657">
    <property type="term" value="C:eRF1 methyltransferase complex"/>
    <property type="evidence" value="ECO:0007669"/>
    <property type="project" value="TreeGrafter"/>
</dbReference>
<dbReference type="PANTHER" id="PTHR45875:SF1">
    <property type="entry name" value="METHYLTRANSFERASE N6AMT1"/>
    <property type="match status" value="1"/>
</dbReference>
<keyword evidence="5" id="KW-1185">Reference proteome</keyword>
<evidence type="ECO:0000313" key="5">
    <source>
        <dbReference type="Proteomes" id="UP000242427"/>
    </source>
</evidence>
<dbReference type="Pfam" id="PF06325">
    <property type="entry name" value="PrmA"/>
    <property type="match status" value="1"/>
</dbReference>
<keyword evidence="3" id="KW-0949">S-adenosyl-L-methionine</keyword>